<keyword evidence="2" id="KW-1185">Reference proteome</keyword>
<evidence type="ECO:0000313" key="1">
    <source>
        <dbReference type="EMBL" id="TNJ29944.1"/>
    </source>
</evidence>
<reference evidence="1 2" key="1">
    <citation type="submission" date="2019-05" db="EMBL/GenBank/DDBJ databases">
        <title>The compact genome of Giardia muris reveals important steps in the evolution of intestinal protozoan parasites.</title>
        <authorList>
            <person name="Xu F."/>
            <person name="Jimenez-Gonzalez A."/>
            <person name="Einarsson E."/>
            <person name="Astvaldsson A."/>
            <person name="Peirasmaki D."/>
            <person name="Eckmann L."/>
            <person name="Andersson J.O."/>
            <person name="Svard S.G."/>
            <person name="Jerlstrom-Hultqvist J."/>
        </authorList>
    </citation>
    <scope>NUCLEOTIDE SEQUENCE [LARGE SCALE GENOMIC DNA]</scope>
    <source>
        <strain evidence="1 2">Roberts-Thomson</strain>
    </source>
</reference>
<gene>
    <name evidence="1" type="ORF">GMRT_15895</name>
</gene>
<accession>A0A4Z1SW03</accession>
<dbReference type="VEuPathDB" id="GiardiaDB:GMRT_15895"/>
<sequence>MGKEVAEPTRKRLTEGVREKFWRRIEKERWRKASQLGLEALQEGLKALGSNALKEDICHFTHLAFTVHTACRLARNVTAMEEAGLWLRRDALPLVLRHSGLDGDERARISYVATALCCTSARALMTHPSGPLRIGYRVSADGLSYALYSHSKALMVKHTSPEDAFASAYASALLSRSRHNQNAAVLQLVLTGFDIRYIGYYAVCLSSQLVGSDLKRIALAKDDVPLASVIQALGYTAYHGDPVGYAVIFRCHEDALLSSPYYQPCANGVKVAYTRLLSRIYYTSSVATTPLFVEKRYRRRLRKLSSCWQAILGKAPKTILPSKITDQLEPLIRFLAPTIGSSDLTSSNSALRPVFPGAAIVETIRTVSRAAGCREPPGLEALVLLDKSGRPKNSPDGS</sequence>
<dbReference type="AlphaFoldDB" id="A0A4Z1SW03"/>
<organism evidence="1 2">
    <name type="scientific">Giardia muris</name>
    <dbReference type="NCBI Taxonomy" id="5742"/>
    <lineage>
        <taxon>Eukaryota</taxon>
        <taxon>Metamonada</taxon>
        <taxon>Diplomonadida</taxon>
        <taxon>Hexamitidae</taxon>
        <taxon>Giardiinae</taxon>
        <taxon>Giardia</taxon>
    </lineage>
</organism>
<proteinExistence type="predicted"/>
<dbReference type="EMBL" id="VDLU01000001">
    <property type="protein sequence ID" value="TNJ29944.1"/>
    <property type="molecule type" value="Genomic_DNA"/>
</dbReference>
<protein>
    <submittedName>
        <fullName evidence="1">Uncharacterized protein</fullName>
    </submittedName>
</protein>
<name>A0A4Z1SW03_GIAMU</name>
<evidence type="ECO:0000313" key="2">
    <source>
        <dbReference type="Proteomes" id="UP000315496"/>
    </source>
</evidence>
<comment type="caution">
    <text evidence="1">The sequence shown here is derived from an EMBL/GenBank/DDBJ whole genome shotgun (WGS) entry which is preliminary data.</text>
</comment>
<dbReference type="Proteomes" id="UP000315496">
    <property type="component" value="Chromosome 1"/>
</dbReference>